<evidence type="ECO:0000313" key="4">
    <source>
        <dbReference type="Proteomes" id="UP000268233"/>
    </source>
</evidence>
<reference evidence="3 4" key="1">
    <citation type="submission" date="2018-10" db="EMBL/GenBank/DDBJ databases">
        <title>Genomic Encyclopedia of Archaeal and Bacterial Type Strains, Phase II (KMG-II): from individual species to whole genera.</title>
        <authorList>
            <person name="Goeker M."/>
        </authorList>
    </citation>
    <scope>NUCLEOTIDE SEQUENCE [LARGE SCALE GENOMIC DNA]</scope>
    <source>
        <strain evidence="3 4">DSM 11927</strain>
    </source>
</reference>
<feature type="region of interest" description="Disordered" evidence="1">
    <location>
        <begin position="193"/>
        <end position="212"/>
    </location>
</feature>
<feature type="domain" description="Transposase IS4-like" evidence="2">
    <location>
        <begin position="376"/>
        <end position="595"/>
    </location>
</feature>
<evidence type="ECO:0000313" key="3">
    <source>
        <dbReference type="EMBL" id="RKS80851.1"/>
    </source>
</evidence>
<feature type="region of interest" description="Disordered" evidence="1">
    <location>
        <begin position="264"/>
        <end position="288"/>
    </location>
</feature>
<feature type="compositionally biased region" description="Basic and acidic residues" evidence="1">
    <location>
        <begin position="273"/>
        <end position="288"/>
    </location>
</feature>
<dbReference type="EMBL" id="RBWW01000001">
    <property type="protein sequence ID" value="RKS80851.1"/>
    <property type="molecule type" value="Genomic_DNA"/>
</dbReference>
<keyword evidence="4" id="KW-1185">Reference proteome</keyword>
<evidence type="ECO:0000259" key="2">
    <source>
        <dbReference type="Pfam" id="PF01609"/>
    </source>
</evidence>
<accession>A0A495R0L6</accession>
<dbReference type="Pfam" id="PF01609">
    <property type="entry name" value="DDE_Tnp_1"/>
    <property type="match status" value="1"/>
</dbReference>
<organism evidence="3 4">
    <name type="scientific">Haloarcula quadrata</name>
    <dbReference type="NCBI Taxonomy" id="182779"/>
    <lineage>
        <taxon>Archaea</taxon>
        <taxon>Methanobacteriati</taxon>
        <taxon>Methanobacteriota</taxon>
        <taxon>Stenosarchaea group</taxon>
        <taxon>Halobacteria</taxon>
        <taxon>Halobacteriales</taxon>
        <taxon>Haloarculaceae</taxon>
        <taxon>Haloarcula</taxon>
    </lineage>
</organism>
<feature type="region of interest" description="Disordered" evidence="1">
    <location>
        <begin position="503"/>
        <end position="525"/>
    </location>
</feature>
<dbReference type="GO" id="GO:0004803">
    <property type="term" value="F:transposase activity"/>
    <property type="evidence" value="ECO:0007669"/>
    <property type="project" value="InterPro"/>
</dbReference>
<comment type="caution">
    <text evidence="3">The sequence shown here is derived from an EMBL/GenBank/DDBJ whole genome shotgun (WGS) entry which is preliminary data.</text>
</comment>
<sequence>MTTRPAQTPTGSRWTRLGPPRRLDSAGYASTPKDYEVEGLFATNNGDLVEAHAFDMTFREMVDGALKTYPREQQVRYDRSVSLEDLVAEIPAQYLRFYDTYDHEQGDPKPWDAVFRAHVLRCVKGWKNSTALHTYLKAKPFLTSELGFEDIPDQSTLWRAWEDRLADVQDAVRTAAEVVVDIARYHDLAAPDPEFLPDQPTGTVTRSKSKDTLAREKAREVWKGAKPIVEDCFHLDRAHNASIPEGAFWEQQSYLGMRTDMHPNDGAQSFAEDTTRDRTPSGDSHRLQTTDLGVGRIRTMLRETSRTLVARAKSKDRMGRKQMAAIDITKGQPWSGHVERDDSGQSQEDWILGYKGHDGPFFQWAVIKLVGHDVPLILDAIPVQRGQKREDLVDDLLEGATDIVPGLDLVMMDREFDPDGIKDACEDHDVHYLNPATVRSSSDHEHQIAKLANSEKDFDVVEQERLDDGPTRKAVYLPKREWEREDEDDDGTDVTIRQELLEEFEDVGDATPLSEDRGGDSPLSSLLDDVADEEEIEEPTRVDAPTVPFETNLPWVDVDPEDEREMKHQIGRLMSKYKRRWGIENGFKKVKKFLAETKTPDHRFRYFNFAFACVLYNCWRLVDVLVQLELNDEVEDDPSVSANSFLTLAKKNYGLDPPD</sequence>
<dbReference type="GO" id="GO:0006313">
    <property type="term" value="P:DNA transposition"/>
    <property type="evidence" value="ECO:0007669"/>
    <property type="project" value="InterPro"/>
</dbReference>
<dbReference type="InterPro" id="IPR002559">
    <property type="entry name" value="Transposase_11"/>
</dbReference>
<name>A0A495R0L6_9EURY</name>
<feature type="region of interest" description="Disordered" evidence="1">
    <location>
        <begin position="1"/>
        <end position="29"/>
    </location>
</feature>
<dbReference type="AlphaFoldDB" id="A0A495R0L6"/>
<protein>
    <submittedName>
        <fullName evidence="3">Putative transposase</fullName>
    </submittedName>
</protein>
<evidence type="ECO:0000256" key="1">
    <source>
        <dbReference type="SAM" id="MobiDB-lite"/>
    </source>
</evidence>
<feature type="compositionally biased region" description="Polar residues" evidence="1">
    <location>
        <begin position="1"/>
        <end position="13"/>
    </location>
</feature>
<dbReference type="Proteomes" id="UP000268233">
    <property type="component" value="Unassembled WGS sequence"/>
</dbReference>
<dbReference type="GO" id="GO:0003677">
    <property type="term" value="F:DNA binding"/>
    <property type="evidence" value="ECO:0007669"/>
    <property type="project" value="InterPro"/>
</dbReference>
<gene>
    <name evidence="3" type="ORF">BDK61_0110</name>
</gene>
<proteinExistence type="predicted"/>